<accession>A0A8S5USV2</accession>
<proteinExistence type="predicted"/>
<protein>
    <submittedName>
        <fullName evidence="1">Uncharacterized protein</fullName>
    </submittedName>
</protein>
<sequence length="506" mass="58047">MSDTAVPYPKRALQSTFDKLKLYNKDIYPNVKTNVPVGRINNLNTPGYFNSVSDHREKKELFALLNGQGATDFKPAGNWCYQPWYRNPPYTDAEAISYLDDIQRFMADIRQNKIVADGTNKVLLGKLLPQRQQELQDLRNAIRGGFLGTRYDPEVYPADFYQYDISFRTGITTTFKNFHLEKWFNFNPIDYKEWEAFYKSINNMDTELSSNLSGTELSTQQALLNKRKLELHAIKNAMIWDARLYSPTRWPKLGRFNYIPEGEVEIYIPKDSVDLVGKDLTIQSFADAYNTLVADKLNSLFKQSTGFLFNDAAPSVKPSAWEIPAYKAILDKVKLHLDNPVDGDFGIMQASNAIIPEALKNTVNPDEVKSQYYIDNNEPSIKNVMKALDNSITMLSRIRKFSVRIIYQPPGGATQDLGLFEVYRLLTLDWAFPELYKEFYRVGEDITEANVTKLFNDIYKELIKIINGERAIPHAKPEVNYQGLNNLTLYFAPGRMLSSDEIVRGK</sequence>
<organism evidence="1">
    <name type="scientific">Myoviridae sp. ctijX18</name>
    <dbReference type="NCBI Taxonomy" id="2825154"/>
    <lineage>
        <taxon>Viruses</taxon>
        <taxon>Duplodnaviria</taxon>
        <taxon>Heunggongvirae</taxon>
        <taxon>Uroviricota</taxon>
        <taxon>Caudoviricetes</taxon>
    </lineage>
</organism>
<evidence type="ECO:0000313" key="1">
    <source>
        <dbReference type="EMBL" id="DAF97454.1"/>
    </source>
</evidence>
<dbReference type="EMBL" id="BK016133">
    <property type="protein sequence ID" value="DAF97454.1"/>
    <property type="molecule type" value="Genomic_DNA"/>
</dbReference>
<reference evidence="1" key="1">
    <citation type="journal article" date="2021" name="Proc. Natl. Acad. Sci. U.S.A.">
        <title>A Catalog of Tens of Thousands of Viruses from Human Metagenomes Reveals Hidden Associations with Chronic Diseases.</title>
        <authorList>
            <person name="Tisza M.J."/>
            <person name="Buck C.B."/>
        </authorList>
    </citation>
    <scope>NUCLEOTIDE SEQUENCE</scope>
    <source>
        <strain evidence="1">CtijX18</strain>
    </source>
</reference>
<name>A0A8S5USV2_9CAUD</name>